<dbReference type="STRING" id="553510.B1H19_11395"/>
<dbReference type="RefSeq" id="WP_083104509.1">
    <property type="nucleotide sequence ID" value="NZ_CP020569.1"/>
</dbReference>
<gene>
    <name evidence="4" type="ORF">B1H19_11395</name>
</gene>
<evidence type="ECO:0000256" key="3">
    <source>
        <dbReference type="SAM" id="MobiDB-lite"/>
    </source>
</evidence>
<sequence length="322" mass="33416">MTTPPALLIAGHGTRDEGGAETLRTLVRVLAARHPDVPVAGGFFGAADSPLPLADAVDELAGRGVTRLVAVPLLPAPTGAAGETLESALARAAGRHPGLDHTCGAELGPHPRLLEVLERRLDEALGGGVRRPEDRARTTVLLVARGASDPYANAEVVRAARLLWEGRGFAGVETAFLTQAAPDVPAGLDRCRALAPAAPVPGGVRRIVVLPYFFFPGGLLERLRMQTEGWAAVHPHTEVLGAGVLGTPPEVAEVVMERYRETVARGVPDGDRAAAEDARDADGTAQKEAGDGDGPQPDDADGDGQGGDDRGAQERDAHAGHR</sequence>
<dbReference type="Gene3D" id="3.40.50.1400">
    <property type="match status" value="2"/>
</dbReference>
<evidence type="ECO:0000313" key="4">
    <source>
        <dbReference type="EMBL" id="ARF54733.1"/>
    </source>
</evidence>
<dbReference type="GO" id="GO:0016829">
    <property type="term" value="F:lyase activity"/>
    <property type="evidence" value="ECO:0007669"/>
    <property type="project" value="UniProtKB-KW"/>
</dbReference>
<dbReference type="PANTHER" id="PTHR33542:SF3">
    <property type="entry name" value="SIROHYDROCHLORIN FERROCHELATASE, CHLOROPLASTIC"/>
    <property type="match status" value="1"/>
</dbReference>
<dbReference type="InterPro" id="IPR002762">
    <property type="entry name" value="CbiX-like"/>
</dbReference>
<name>A0A1V0TP84_9ACTN</name>
<dbReference type="CDD" id="cd03416">
    <property type="entry name" value="CbiX_SirB_N"/>
    <property type="match status" value="1"/>
</dbReference>
<dbReference type="AlphaFoldDB" id="A0A1V0TP84"/>
<dbReference type="Pfam" id="PF01903">
    <property type="entry name" value="CbiX"/>
    <property type="match status" value="2"/>
</dbReference>
<evidence type="ECO:0000313" key="5">
    <source>
        <dbReference type="Proteomes" id="UP000192726"/>
    </source>
</evidence>
<evidence type="ECO:0000256" key="2">
    <source>
        <dbReference type="ARBA" id="ARBA00023239"/>
    </source>
</evidence>
<evidence type="ECO:0000256" key="1">
    <source>
        <dbReference type="ARBA" id="ARBA00022723"/>
    </source>
</evidence>
<protein>
    <submittedName>
        <fullName evidence="4">Cobalamin biosynthesis protein CbiX</fullName>
    </submittedName>
</protein>
<feature type="region of interest" description="Disordered" evidence="3">
    <location>
        <begin position="265"/>
        <end position="322"/>
    </location>
</feature>
<dbReference type="InterPro" id="IPR050963">
    <property type="entry name" value="Sirohydro_Cobaltochel/CbiX"/>
</dbReference>
<dbReference type="CDD" id="cd03414">
    <property type="entry name" value="CbiX_SirB_C"/>
    <property type="match status" value="1"/>
</dbReference>
<dbReference type="KEGG" id="sgv:B1H19_11395"/>
<keyword evidence="5" id="KW-1185">Reference proteome</keyword>
<dbReference type="GO" id="GO:0046872">
    <property type="term" value="F:metal ion binding"/>
    <property type="evidence" value="ECO:0007669"/>
    <property type="project" value="UniProtKB-KW"/>
</dbReference>
<organism evidence="4 5">
    <name type="scientific">Streptomyces gilvosporeus</name>
    <dbReference type="NCBI Taxonomy" id="553510"/>
    <lineage>
        <taxon>Bacteria</taxon>
        <taxon>Bacillati</taxon>
        <taxon>Actinomycetota</taxon>
        <taxon>Actinomycetes</taxon>
        <taxon>Kitasatosporales</taxon>
        <taxon>Streptomycetaceae</taxon>
        <taxon>Streptomyces</taxon>
    </lineage>
</organism>
<accession>A0A1V0TP84</accession>
<dbReference type="EMBL" id="CP020569">
    <property type="protein sequence ID" value="ARF54733.1"/>
    <property type="molecule type" value="Genomic_DNA"/>
</dbReference>
<keyword evidence="1" id="KW-0479">Metal-binding</keyword>
<dbReference type="PANTHER" id="PTHR33542">
    <property type="entry name" value="SIROHYDROCHLORIN FERROCHELATASE, CHLOROPLASTIC"/>
    <property type="match status" value="1"/>
</dbReference>
<reference evidence="4 5" key="1">
    <citation type="submission" date="2017-04" db="EMBL/GenBank/DDBJ databases">
        <title>Complete Genome Sequence of Streptomyces gilvosporeus F607, a Capable Producer of Natamycin.</title>
        <authorList>
            <person name="Zong G."/>
            <person name="Zhong C."/>
            <person name="Fu J."/>
            <person name="Qin R."/>
            <person name="Cao G."/>
        </authorList>
    </citation>
    <scope>NUCLEOTIDE SEQUENCE [LARGE SCALE GENOMIC DNA]</scope>
    <source>
        <strain evidence="4 5">F607</strain>
    </source>
</reference>
<dbReference type="SUPFAM" id="SSF53800">
    <property type="entry name" value="Chelatase"/>
    <property type="match status" value="1"/>
</dbReference>
<dbReference type="Proteomes" id="UP000192726">
    <property type="component" value="Chromosome"/>
</dbReference>
<feature type="compositionally biased region" description="Basic and acidic residues" evidence="3">
    <location>
        <begin position="307"/>
        <end position="322"/>
    </location>
</feature>
<keyword evidence="2" id="KW-0456">Lyase</keyword>
<proteinExistence type="predicted"/>
<dbReference type="OrthoDB" id="9797895at2"/>
<feature type="compositionally biased region" description="Basic and acidic residues" evidence="3">
    <location>
        <begin position="265"/>
        <end position="282"/>
    </location>
</feature>